<evidence type="ECO:0000313" key="1">
    <source>
        <dbReference type="EMBL" id="GJT10599.1"/>
    </source>
</evidence>
<reference evidence="1" key="2">
    <citation type="submission" date="2022-01" db="EMBL/GenBank/DDBJ databases">
        <authorList>
            <person name="Yamashiro T."/>
            <person name="Shiraishi A."/>
            <person name="Satake H."/>
            <person name="Nakayama K."/>
        </authorList>
    </citation>
    <scope>NUCLEOTIDE SEQUENCE</scope>
</reference>
<accession>A0ABQ5BCI1</accession>
<comment type="caution">
    <text evidence="1">The sequence shown here is derived from an EMBL/GenBank/DDBJ whole genome shotgun (WGS) entry which is preliminary data.</text>
</comment>
<dbReference type="Proteomes" id="UP001151760">
    <property type="component" value="Unassembled WGS sequence"/>
</dbReference>
<reference evidence="1" key="1">
    <citation type="journal article" date="2022" name="Int. J. Mol. Sci.">
        <title>Draft Genome of Tanacetum Coccineum: Genomic Comparison of Closely Related Tanacetum-Family Plants.</title>
        <authorList>
            <person name="Yamashiro T."/>
            <person name="Shiraishi A."/>
            <person name="Nakayama K."/>
            <person name="Satake H."/>
        </authorList>
    </citation>
    <scope>NUCLEOTIDE SEQUENCE</scope>
</reference>
<sequence>MRSSVVTPLEDLNVNFLRSLPSEWDTHVVVWINKPDFDTMGLDDLYNNFKLFNSRLRKTAGERNDDYKLSISNILQVASSRRSNLVFPIFDDLEQLHDDDLEEMGLKWNMTLLSMRARKFYQRTGRKIIIDGSNTADYVQDRKILIKYPHGLPTLQITMREIL</sequence>
<organism evidence="1 2">
    <name type="scientific">Tanacetum coccineum</name>
    <dbReference type="NCBI Taxonomy" id="301880"/>
    <lineage>
        <taxon>Eukaryota</taxon>
        <taxon>Viridiplantae</taxon>
        <taxon>Streptophyta</taxon>
        <taxon>Embryophyta</taxon>
        <taxon>Tracheophyta</taxon>
        <taxon>Spermatophyta</taxon>
        <taxon>Magnoliopsida</taxon>
        <taxon>eudicotyledons</taxon>
        <taxon>Gunneridae</taxon>
        <taxon>Pentapetalae</taxon>
        <taxon>asterids</taxon>
        <taxon>campanulids</taxon>
        <taxon>Asterales</taxon>
        <taxon>Asteraceae</taxon>
        <taxon>Asteroideae</taxon>
        <taxon>Anthemideae</taxon>
        <taxon>Anthemidinae</taxon>
        <taxon>Tanacetum</taxon>
    </lineage>
</organism>
<keyword evidence="2" id="KW-1185">Reference proteome</keyword>
<protein>
    <submittedName>
        <fullName evidence="1">Uncharacterized protein</fullName>
    </submittedName>
</protein>
<proteinExistence type="predicted"/>
<name>A0ABQ5BCI1_9ASTR</name>
<evidence type="ECO:0000313" key="2">
    <source>
        <dbReference type="Proteomes" id="UP001151760"/>
    </source>
</evidence>
<dbReference type="EMBL" id="BQNB010013000">
    <property type="protein sequence ID" value="GJT10599.1"/>
    <property type="molecule type" value="Genomic_DNA"/>
</dbReference>
<gene>
    <name evidence="1" type="ORF">Tco_0857641</name>
</gene>